<gene>
    <name evidence="2" type="ORF">PGLA1383_LOCUS33585</name>
</gene>
<name>A0A813FZP3_POLGL</name>
<keyword evidence="3" id="KW-1185">Reference proteome</keyword>
<evidence type="ECO:0000313" key="3">
    <source>
        <dbReference type="Proteomes" id="UP000654075"/>
    </source>
</evidence>
<evidence type="ECO:0000313" key="2">
    <source>
        <dbReference type="EMBL" id="CAE8615877.1"/>
    </source>
</evidence>
<organism evidence="2 3">
    <name type="scientific">Polarella glacialis</name>
    <name type="common">Dinoflagellate</name>
    <dbReference type="NCBI Taxonomy" id="89957"/>
    <lineage>
        <taxon>Eukaryota</taxon>
        <taxon>Sar</taxon>
        <taxon>Alveolata</taxon>
        <taxon>Dinophyceae</taxon>
        <taxon>Suessiales</taxon>
        <taxon>Suessiaceae</taxon>
        <taxon>Polarella</taxon>
    </lineage>
</organism>
<feature type="non-terminal residue" evidence="2">
    <location>
        <position position="1"/>
    </location>
</feature>
<evidence type="ECO:0000256" key="1">
    <source>
        <dbReference type="SAM" id="MobiDB-lite"/>
    </source>
</evidence>
<feature type="region of interest" description="Disordered" evidence="1">
    <location>
        <begin position="1"/>
        <end position="92"/>
    </location>
</feature>
<dbReference type="AlphaFoldDB" id="A0A813FZP3"/>
<reference evidence="2" key="1">
    <citation type="submission" date="2021-02" db="EMBL/GenBank/DDBJ databases">
        <authorList>
            <person name="Dougan E. K."/>
            <person name="Rhodes N."/>
            <person name="Thang M."/>
            <person name="Chan C."/>
        </authorList>
    </citation>
    <scope>NUCLEOTIDE SEQUENCE</scope>
</reference>
<dbReference type="Proteomes" id="UP000654075">
    <property type="component" value="Unassembled WGS sequence"/>
</dbReference>
<proteinExistence type="predicted"/>
<dbReference type="EMBL" id="CAJNNV010025735">
    <property type="protein sequence ID" value="CAE8615877.1"/>
    <property type="molecule type" value="Genomic_DNA"/>
</dbReference>
<sequence length="101" mass="10823">PMRVTSRTNHCFGPNERNLSKSVGPLPALRQRDWSPPPPTERSASVAAGHRQQIGGSSSSGATARDKAGQGQGRSCSVTVGPPPLFQDMQRQSRRMLVVAM</sequence>
<accession>A0A813FZP3</accession>
<comment type="caution">
    <text evidence="2">The sequence shown here is derived from an EMBL/GenBank/DDBJ whole genome shotgun (WGS) entry which is preliminary data.</text>
</comment>
<protein>
    <submittedName>
        <fullName evidence="2">Uncharacterized protein</fullName>
    </submittedName>
</protein>